<comment type="subcellular location">
    <subcellularLocation>
        <location evidence="1">Cytoplasm</location>
    </subcellularLocation>
</comment>
<evidence type="ECO:0000313" key="12">
    <source>
        <dbReference type="RefSeq" id="XP_053539909.1"/>
    </source>
</evidence>
<dbReference type="KEGG" id="ipu:108272973"/>
<dbReference type="PANTHER" id="PTHR31594">
    <property type="entry name" value="AIG1-TYPE G DOMAIN-CONTAINING PROTEIN"/>
    <property type="match status" value="1"/>
</dbReference>
<keyword evidence="3" id="KW-0399">Innate immunity</keyword>
<evidence type="ECO:0000256" key="7">
    <source>
        <dbReference type="ARBA" id="ARBA00022859"/>
    </source>
</evidence>
<dbReference type="InterPro" id="IPR011029">
    <property type="entry name" value="DEATH-like_dom_sf"/>
</dbReference>
<evidence type="ECO:0000313" key="10">
    <source>
        <dbReference type="Proteomes" id="UP000221080"/>
    </source>
</evidence>
<reference evidence="10" key="1">
    <citation type="journal article" date="2016" name="Nat. Commun.">
        <title>The channel catfish genome sequence provides insights into the evolution of scale formation in teleosts.</title>
        <authorList>
            <person name="Liu Z."/>
            <person name="Liu S."/>
            <person name="Yao J."/>
            <person name="Bao L."/>
            <person name="Zhang J."/>
            <person name="Li Y."/>
            <person name="Jiang C."/>
            <person name="Sun L."/>
            <person name="Wang R."/>
            <person name="Zhang Y."/>
            <person name="Zhou T."/>
            <person name="Zeng Q."/>
            <person name="Fu Q."/>
            <person name="Gao S."/>
            <person name="Li N."/>
            <person name="Koren S."/>
            <person name="Jiang Y."/>
            <person name="Zimin A."/>
            <person name="Xu P."/>
            <person name="Phillippy A.M."/>
            <person name="Geng X."/>
            <person name="Song L."/>
            <person name="Sun F."/>
            <person name="Li C."/>
            <person name="Wang X."/>
            <person name="Chen A."/>
            <person name="Jin Y."/>
            <person name="Yuan Z."/>
            <person name="Yang Y."/>
            <person name="Tan S."/>
            <person name="Peatman E."/>
            <person name="Lu J."/>
            <person name="Qin Z."/>
            <person name="Dunham R."/>
            <person name="Li Z."/>
            <person name="Sonstegard T."/>
            <person name="Feng J."/>
            <person name="Danzmann R.G."/>
            <person name="Schroeder S."/>
            <person name="Scheffler B."/>
            <person name="Duke M.V."/>
            <person name="Ballard L."/>
            <person name="Kucuktas H."/>
            <person name="Kaltenboeck L."/>
            <person name="Liu H."/>
            <person name="Armbruster J."/>
            <person name="Xie Y."/>
            <person name="Kirby M.L."/>
            <person name="Tian Y."/>
            <person name="Flanagan M.E."/>
            <person name="Mu W."/>
            <person name="Waldbieser G.C."/>
        </authorList>
    </citation>
    <scope>NUCLEOTIDE SEQUENCE [LARGE SCALE GENOMIC DNA]</scope>
    <source>
        <strain evidence="10">SDA103</strain>
    </source>
</reference>
<dbReference type="Gene3D" id="1.10.533.10">
    <property type="entry name" value="Death Domain, Fas"/>
    <property type="match status" value="1"/>
</dbReference>
<dbReference type="Gene3D" id="3.80.10.10">
    <property type="entry name" value="Ribonuclease Inhibitor"/>
    <property type="match status" value="1"/>
</dbReference>
<dbReference type="Gene3D" id="3.40.50.300">
    <property type="entry name" value="P-loop containing nucleotide triphosphate hydrolases"/>
    <property type="match status" value="1"/>
</dbReference>
<dbReference type="PANTHER" id="PTHR31594:SF16">
    <property type="entry name" value="SI:CH211-281L24.3"/>
    <property type="match status" value="1"/>
</dbReference>
<gene>
    <name evidence="11 12 13" type="primary">LOC108272973</name>
</gene>
<feature type="domain" description="NACHT" evidence="9">
    <location>
        <begin position="213"/>
        <end position="333"/>
    </location>
</feature>
<evidence type="ECO:0000256" key="3">
    <source>
        <dbReference type="ARBA" id="ARBA00022588"/>
    </source>
</evidence>
<dbReference type="GO" id="GO:0005737">
    <property type="term" value="C:cytoplasm"/>
    <property type="evidence" value="ECO:0007669"/>
    <property type="project" value="UniProtKB-SubCell"/>
</dbReference>
<dbReference type="RefSeq" id="XP_053539909.1">
    <property type="nucleotide sequence ID" value="XM_053683934.1"/>
</dbReference>
<dbReference type="InterPro" id="IPR052090">
    <property type="entry name" value="Cytolytic_pore-forming_toxin"/>
</dbReference>
<dbReference type="PROSITE" id="PS51450">
    <property type="entry name" value="LRR"/>
    <property type="match status" value="1"/>
</dbReference>
<dbReference type="GO" id="GO:0045087">
    <property type="term" value="P:innate immune response"/>
    <property type="evidence" value="ECO:0007669"/>
    <property type="project" value="UniProtKB-KW"/>
</dbReference>
<dbReference type="Pfam" id="PF05729">
    <property type="entry name" value="NACHT"/>
    <property type="match status" value="1"/>
</dbReference>
<feature type="domain" description="CARD" evidence="8">
    <location>
        <begin position="4"/>
        <end position="79"/>
    </location>
</feature>
<dbReference type="GO" id="GO:0005524">
    <property type="term" value="F:ATP binding"/>
    <property type="evidence" value="ECO:0007669"/>
    <property type="project" value="UniProtKB-KW"/>
</dbReference>
<dbReference type="SUPFAM" id="SSF52540">
    <property type="entry name" value="P-loop containing nucleoside triphosphate hydrolases"/>
    <property type="match status" value="1"/>
</dbReference>
<evidence type="ECO:0000313" key="11">
    <source>
        <dbReference type="RefSeq" id="XP_053539908.1"/>
    </source>
</evidence>
<organism evidence="10 11">
    <name type="scientific">Ictalurus punctatus</name>
    <name type="common">Channel catfish</name>
    <name type="synonym">Silurus punctatus</name>
    <dbReference type="NCBI Taxonomy" id="7998"/>
    <lineage>
        <taxon>Eukaryota</taxon>
        <taxon>Metazoa</taxon>
        <taxon>Chordata</taxon>
        <taxon>Craniata</taxon>
        <taxon>Vertebrata</taxon>
        <taxon>Euteleostomi</taxon>
        <taxon>Actinopterygii</taxon>
        <taxon>Neopterygii</taxon>
        <taxon>Teleostei</taxon>
        <taxon>Ostariophysi</taxon>
        <taxon>Siluriformes</taxon>
        <taxon>Ictaluridae</taxon>
        <taxon>Ictalurus</taxon>
    </lineage>
</organism>
<evidence type="ECO:0000313" key="13">
    <source>
        <dbReference type="RefSeq" id="XP_053539910.1"/>
    </source>
</evidence>
<dbReference type="InterPro" id="IPR027417">
    <property type="entry name" value="P-loop_NTPase"/>
</dbReference>
<evidence type="ECO:0000256" key="1">
    <source>
        <dbReference type="ARBA" id="ARBA00004496"/>
    </source>
</evidence>
<dbReference type="InterPro" id="IPR032675">
    <property type="entry name" value="LRR_dom_sf"/>
</dbReference>
<proteinExistence type="predicted"/>
<name>A0A9F7RN89_ICTPU</name>
<sequence>MASSNQSARDYVKNARQNLVGRLLNLPLIVEKLHQQNVFNANEVSEIEAEPEKYNKTRKILDWVFNKGEEACYKFLRILDRERKSVLPKSDSSGLTTDLRTWICLFFRDEPEDDYIEGPVSCHQLQKILKTKTKQFLGEQWRKSQQFYGGKVQENFTFIPLVLDTDTETNTPHNKIALKRKKSKKSRSKKMRAYIPRDTQRKSPEDLLNSREKSILIVGKPGIGKTTVVQQMLHHWAERHDPNLDFMFYFDENTLSNISTIVGLEHLLLSKVLMSNPQLKDNVEEFLHYLQEYSEKVTIVFDGIKDFQDNLILLEIMKHDLLPEAKVVATCRPEVEYEFSDWTTCKVYVQGFSEESIYDFFRKMSGNDPEIVDSVINNPALFSLCHVPMYAFMVAACISYYTSEEAKKQCTVSELYIRIFRHCLQRHGKKELLHLDGHIIKCKDKILSLAESAFNATKLKTINLDFYYDETGIAGAFLTTVSAVSPAFAETFCAFHHNTMQEFFSALWLLGKTEILEILHQCKNEDSIHMKYVIPFLCGLQSQTNIPLLKCLFPLNNVKGSTHGFFEKVLKTFFCDQPDDEIVDVAFICQCLYEFKSPEACWSFLERINYHLDLSEEHLDPYACCAVSYVISQSRNKQVHLDLENIAVSLSGLKTILEHSQYLRDLSTTLCQVWTISLKQEQLDYLIQLLHLLGNEIHLLMSTETGVLEKAGKIITQSAEQINLYLHCDNDPHQLTPVLCDTVLLWLPRIRSLQFDSKQGEKEREERCRTFLLDLFLQAALHQPHNILQTVEKMITFTEYGDYYYYYDILSDFLLDLYSRVKQYESETGRRVLPALLPVYQSVPAVWSIKLSERKVSLLLEVLKLQTEKKPVVLRDCSDEESEVRSFLQCLPYISHLSFKEFYYIQGEMEQEKRCRTFLLDLCLQAALHQPHNILQTVEKVITFTEYGDYYYYYDILSDFLLDLYSRVKQYESETGRRVLPALLPVYQSGPAVWSINLSERKVSLLLEVLKLQTEKKPVVLRDCSDEESEVRSFLQCLPYISHLSFKEFYYIQGEKEPEKRCRTFLLDLCLQAALHQPHNILQTVEKVITFTEYGDYYYYYDILSDFLLDLYSRVKQYESETGRRVLPALLPVYQSGPAVWSINLSERKVSLLLEVLKLQTEKKPVVLRDCSDEESEVRSFLQCLPYISHLSFKEFDSKQGEKEPEKRCRTFLLDLCLQAALHQPHNILQTVQKVITFTEYGDYYYYYDILSDFLLDLYSRVKQYESETGRRVLPALLPVYQSVPAVWSINLSERKVSLLLEVLKLQTEKKPVDLRHCSDEESEVRSFLQCLPYISHLMFNKFDSKQGEKEPEKRYRTFLLDLCLQAALHQPQNILQTVEKVITFTEYRDYYYYYDILSDFLLDLYSRVKQYESETGRRVLPALLPVYQSVPTVWSINLSERKVSLLLEVLKLQTKKKPVVLRDCSDEESEVRSFLQCLPYISHLRFKQFDSKQGEKEPEKRYRTFLLDLCLQAALHQPQNILQTVEKVITFTEYRDYYYYYDILSDFLLDLYSRVKQYESETGRRVLPALLPVYQSGPTVWSINLSKRKVSLLLEVLKLQTEKKPVDLRDCSDEESEVRSFLQCLPYISHLRFKQFYSDSESTASIQLLLNLSIAAVDCKSDKGESFTELLASVCSYNTFPFGEECHGLQERQSDFLLDLYSRVKQYESETGRRVLPALLPVYQSGPAVWSINLSERKVSLLLEVLKLQKKKKPVDLRHCSDEESEVRSFLQCLPYISHLSFNVFYSDSESTASIQLLLNLSIAAVDCKSDKGESFTELLASVCSYNTFPFDEECHGLQEEQSDFLLDLYSRVKQYESETGRRVLPALLPVYQSGPAVWSINLSERKVSLLLEVLKLQTEKKPVELRDCSDEESEVRSFLQCLPYISHLRFKRFDSDSESTASIQLLLNLSIAAVDCKSDKGESFTELLASVCSYNTFPFGEEFHGFQEEQSDFLLDLYSRVKQYESETGRRVLPALLPVYQSGPAVWYINLSERKVSLLLELLKLQTEKKPVELRDCSDEESEVRSFLQCLPYISHLRFKQCEEEFIPRLSKAVVDCAEDTKLVRAFFAAMDFIFVIDWVLTTRECRAVRKVLRLSDSKVKLTLKPRAISLRGARFLFRHITHLQKLCLSDRVVGRMVRAFGAVRAGGSLVIEELCLRLNSINPKKEIFTFLSSLSSLLNIWTVHCVNLTECRMEAHSLISLMCHPGNLKIRLSKETLQQFTSLLCEVQDGELTRFFLEKVGGDLTSCSLSWEELIYFLQQRVCCISANIRKSKITYNHARQILPLLSEIQFKRLNPSVVLSIIREIYETGSAHCVSSLLSSTHSCINLNNTELDSYHCTALCFTLQHCTSVSLSLLWTSIPEGELVKILPLFNRVSQLSVDRVLLLKLIHCCSISEIQQGAVAAVFSALQSRLDFSCSTGLDLTTETQDNTLHLTTEDCRDISTAIQKSLQHTELILVHCEMEDTGVDMLFLILHSVKLCCSKPLLLRFLARLHVVNESDCVRHAMSLSQALDEEMDLSETPLDLNACRSLALFLEFSEGLSELDLSHCQLTDHSLELLFPHLHKAAVLEFVLFLSLSHNDIGDGLAGRIYTVVSTNRNIQTVRLHNNRITDIEPFRKDKRFEIW</sequence>
<dbReference type="InterPro" id="IPR001315">
    <property type="entry name" value="CARD"/>
</dbReference>
<dbReference type="RefSeq" id="XP_053539908.1">
    <property type="nucleotide sequence ID" value="XM_053683933.1"/>
</dbReference>
<dbReference type="InterPro" id="IPR007111">
    <property type="entry name" value="NACHT_NTPase"/>
</dbReference>
<dbReference type="Pfam" id="PF00619">
    <property type="entry name" value="CARD"/>
    <property type="match status" value="1"/>
</dbReference>
<evidence type="ECO:0000256" key="5">
    <source>
        <dbReference type="ARBA" id="ARBA00022840"/>
    </source>
</evidence>
<dbReference type="Proteomes" id="UP000221080">
    <property type="component" value="Chromosome 12"/>
</dbReference>
<reference evidence="11 12" key="2">
    <citation type="submission" date="2025-04" db="UniProtKB">
        <authorList>
            <consortium name="RefSeq"/>
        </authorList>
    </citation>
    <scope>IDENTIFICATION</scope>
    <source>
        <tissue evidence="11 12">Blood</tissue>
    </source>
</reference>
<dbReference type="SUPFAM" id="SSF52047">
    <property type="entry name" value="RNI-like"/>
    <property type="match status" value="1"/>
</dbReference>
<keyword evidence="10" id="KW-1185">Reference proteome</keyword>
<dbReference type="RefSeq" id="XP_053539910.1">
    <property type="nucleotide sequence ID" value="XM_053683935.1"/>
</dbReference>
<evidence type="ECO:0000256" key="2">
    <source>
        <dbReference type="ARBA" id="ARBA00022490"/>
    </source>
</evidence>
<keyword evidence="7" id="KW-0391">Immunity</keyword>
<protein>
    <submittedName>
        <fullName evidence="11 12">Uncharacterized protein LOC108272973 isoform X1</fullName>
    </submittedName>
</protein>
<keyword evidence="2" id="KW-0963">Cytoplasm</keyword>
<keyword evidence="6" id="KW-0832">Ubl conjugation</keyword>
<dbReference type="CDD" id="cd01671">
    <property type="entry name" value="CARD"/>
    <property type="match status" value="1"/>
</dbReference>
<dbReference type="Gene3D" id="1.20.58.1200">
    <property type="entry name" value="RNA silencing suppressor P21, N-terminal domain"/>
    <property type="match status" value="9"/>
</dbReference>
<evidence type="ECO:0000259" key="8">
    <source>
        <dbReference type="PROSITE" id="PS50209"/>
    </source>
</evidence>
<accession>A0A9F7RN89</accession>
<evidence type="ECO:0000256" key="6">
    <source>
        <dbReference type="ARBA" id="ARBA00022843"/>
    </source>
</evidence>
<dbReference type="OrthoDB" id="120976at2759"/>
<evidence type="ECO:0000259" key="9">
    <source>
        <dbReference type="PROSITE" id="PS50837"/>
    </source>
</evidence>
<keyword evidence="4" id="KW-0547">Nucleotide-binding</keyword>
<keyword evidence="5" id="KW-0067">ATP-binding</keyword>
<dbReference type="SUPFAM" id="SSF47986">
    <property type="entry name" value="DEATH domain"/>
    <property type="match status" value="1"/>
</dbReference>
<dbReference type="GeneID" id="108272973"/>
<dbReference type="GO" id="GO:0042981">
    <property type="term" value="P:regulation of apoptotic process"/>
    <property type="evidence" value="ECO:0007669"/>
    <property type="project" value="InterPro"/>
</dbReference>
<dbReference type="InterPro" id="IPR001611">
    <property type="entry name" value="Leu-rich_rpt"/>
</dbReference>
<dbReference type="PROSITE" id="PS50837">
    <property type="entry name" value="NACHT"/>
    <property type="match status" value="1"/>
</dbReference>
<dbReference type="PROSITE" id="PS50209">
    <property type="entry name" value="CARD"/>
    <property type="match status" value="1"/>
</dbReference>
<evidence type="ECO:0000256" key="4">
    <source>
        <dbReference type="ARBA" id="ARBA00022741"/>
    </source>
</evidence>